<evidence type="ECO:0000256" key="1">
    <source>
        <dbReference type="SAM" id="MobiDB-lite"/>
    </source>
</evidence>
<accession>A0A2P6MXU8</accession>
<dbReference type="Proteomes" id="UP000241769">
    <property type="component" value="Unassembled WGS sequence"/>
</dbReference>
<name>A0A2P6MXU8_9EUKA</name>
<proteinExistence type="predicted"/>
<feature type="compositionally biased region" description="Basic and acidic residues" evidence="1">
    <location>
        <begin position="76"/>
        <end position="107"/>
    </location>
</feature>
<keyword evidence="3" id="KW-1185">Reference proteome</keyword>
<gene>
    <name evidence="2" type="ORF">PROFUN_15048</name>
</gene>
<feature type="region of interest" description="Disordered" evidence="1">
    <location>
        <begin position="73"/>
        <end position="107"/>
    </location>
</feature>
<dbReference type="AlphaFoldDB" id="A0A2P6MXU8"/>
<protein>
    <submittedName>
        <fullName evidence="2">Uncharacterized protein</fullName>
    </submittedName>
</protein>
<reference evidence="2 3" key="1">
    <citation type="journal article" date="2018" name="Genome Biol. Evol.">
        <title>Multiple Roots of Fruiting Body Formation in Amoebozoa.</title>
        <authorList>
            <person name="Hillmann F."/>
            <person name="Forbes G."/>
            <person name="Novohradska S."/>
            <person name="Ferling I."/>
            <person name="Riege K."/>
            <person name="Groth M."/>
            <person name="Westermann M."/>
            <person name="Marz M."/>
            <person name="Spaller T."/>
            <person name="Winckler T."/>
            <person name="Schaap P."/>
            <person name="Glockner G."/>
        </authorList>
    </citation>
    <scope>NUCLEOTIDE SEQUENCE [LARGE SCALE GENOMIC DNA]</scope>
    <source>
        <strain evidence="2 3">Jena</strain>
    </source>
</reference>
<evidence type="ECO:0000313" key="2">
    <source>
        <dbReference type="EMBL" id="PRP76529.1"/>
    </source>
</evidence>
<dbReference type="EMBL" id="MDYQ01000318">
    <property type="protein sequence ID" value="PRP76529.1"/>
    <property type="molecule type" value="Genomic_DNA"/>
</dbReference>
<organism evidence="2 3">
    <name type="scientific">Planoprotostelium fungivorum</name>
    <dbReference type="NCBI Taxonomy" id="1890364"/>
    <lineage>
        <taxon>Eukaryota</taxon>
        <taxon>Amoebozoa</taxon>
        <taxon>Evosea</taxon>
        <taxon>Variosea</taxon>
        <taxon>Cavosteliida</taxon>
        <taxon>Cavosteliaceae</taxon>
        <taxon>Planoprotostelium</taxon>
    </lineage>
</organism>
<dbReference type="InParanoid" id="A0A2P6MXU8"/>
<sequence>MQRVSPQCSFYAFGGKRISALSTPQRIGTIRNAECFSSRLVPIRTRSSHSGRDEEEEIGVNVDRALHSIRKQYGKRSTDEVKESMKRATEYRIHRQRQDAAKMKEEEEKAQVQAQTEAAAAEFTRKENSGGFFSRIFGKK</sequence>
<comment type="caution">
    <text evidence="2">The sequence shown here is derived from an EMBL/GenBank/DDBJ whole genome shotgun (WGS) entry which is preliminary data.</text>
</comment>
<evidence type="ECO:0000313" key="3">
    <source>
        <dbReference type="Proteomes" id="UP000241769"/>
    </source>
</evidence>